<protein>
    <submittedName>
        <fullName evidence="1">Thioesterase superfamily</fullName>
    </submittedName>
</protein>
<name>A0ACB5RXI8_9PEZI</name>
<reference evidence="1" key="1">
    <citation type="submission" date="2024-09" db="EMBL/GenBank/DDBJ databases">
        <title>Draft Genome Sequences of Neofusicoccum parvum.</title>
        <authorList>
            <person name="Ashida A."/>
            <person name="Camagna M."/>
            <person name="Tanaka A."/>
            <person name="Takemoto D."/>
        </authorList>
    </citation>
    <scope>NUCLEOTIDE SEQUENCE</scope>
    <source>
        <strain evidence="1">PPO83</strain>
    </source>
</reference>
<gene>
    <name evidence="1" type="primary">g12791</name>
    <name evidence="1" type="ORF">NpPPO83_00012791</name>
</gene>
<comment type="caution">
    <text evidence="1">The sequence shown here is derived from an EMBL/GenBank/DDBJ whole genome shotgun (WGS) entry which is preliminary data.</text>
</comment>
<evidence type="ECO:0000313" key="2">
    <source>
        <dbReference type="Proteomes" id="UP001165186"/>
    </source>
</evidence>
<dbReference type="Proteomes" id="UP001165186">
    <property type="component" value="Unassembled WGS sequence"/>
</dbReference>
<dbReference type="EMBL" id="BSXG01000018">
    <property type="protein sequence ID" value="GME25275.1"/>
    <property type="molecule type" value="Genomic_DNA"/>
</dbReference>
<keyword evidence="2" id="KW-1185">Reference proteome</keyword>
<sequence>MATSQPTPGTTATATLVVSHGDLASTAADDNNDDSNDTGIELPAVLSTPRMIALMELAAARLLAPSLPAGHVSVGTHVAVAHTAATPLGAAVTATATLTAVEGRAYAFDVEASDAAGETGRGTHRRAVVEVARLKRGVEARAERIEKGGQGS</sequence>
<proteinExistence type="predicted"/>
<accession>A0ACB5RXI8</accession>
<organism evidence="1 2">
    <name type="scientific">Neofusicoccum parvum</name>
    <dbReference type="NCBI Taxonomy" id="310453"/>
    <lineage>
        <taxon>Eukaryota</taxon>
        <taxon>Fungi</taxon>
        <taxon>Dikarya</taxon>
        <taxon>Ascomycota</taxon>
        <taxon>Pezizomycotina</taxon>
        <taxon>Dothideomycetes</taxon>
        <taxon>Dothideomycetes incertae sedis</taxon>
        <taxon>Botryosphaeriales</taxon>
        <taxon>Botryosphaeriaceae</taxon>
        <taxon>Neofusicoccum</taxon>
    </lineage>
</organism>
<evidence type="ECO:0000313" key="1">
    <source>
        <dbReference type="EMBL" id="GME25275.1"/>
    </source>
</evidence>